<name>A0A5B7G1R1_PORTR</name>
<dbReference type="AlphaFoldDB" id="A0A5B7G1R1"/>
<evidence type="ECO:0000313" key="2">
    <source>
        <dbReference type="EMBL" id="MPC51459.1"/>
    </source>
</evidence>
<evidence type="ECO:0000256" key="1">
    <source>
        <dbReference type="SAM" id="MobiDB-lite"/>
    </source>
</evidence>
<feature type="region of interest" description="Disordered" evidence="1">
    <location>
        <begin position="192"/>
        <end position="254"/>
    </location>
</feature>
<dbReference type="PANTHER" id="PTHR35617">
    <property type="entry name" value="PHAGE_INTEGRASE DOMAIN-CONTAINING PROTEIN"/>
    <property type="match status" value="1"/>
</dbReference>
<dbReference type="EMBL" id="VSRR010010192">
    <property type="protein sequence ID" value="MPC51459.1"/>
    <property type="molecule type" value="Genomic_DNA"/>
</dbReference>
<dbReference type="PANTHER" id="PTHR35617:SF3">
    <property type="entry name" value="CORE-BINDING (CB) DOMAIN-CONTAINING PROTEIN"/>
    <property type="match status" value="1"/>
</dbReference>
<proteinExistence type="predicted"/>
<keyword evidence="3" id="KW-1185">Reference proteome</keyword>
<comment type="caution">
    <text evidence="2">The sequence shown here is derived from an EMBL/GenBank/DDBJ whole genome shotgun (WGS) entry which is preliminary data.</text>
</comment>
<reference evidence="2 3" key="1">
    <citation type="submission" date="2019-05" db="EMBL/GenBank/DDBJ databases">
        <title>Another draft genome of Portunus trituberculatus and its Hox gene families provides insights of decapod evolution.</title>
        <authorList>
            <person name="Jeong J.-H."/>
            <person name="Song I."/>
            <person name="Kim S."/>
            <person name="Choi T."/>
            <person name="Kim D."/>
            <person name="Ryu S."/>
            <person name="Kim W."/>
        </authorList>
    </citation>
    <scope>NUCLEOTIDE SEQUENCE [LARGE SCALE GENOMIC DNA]</scope>
    <source>
        <tissue evidence="2">Muscle</tissue>
    </source>
</reference>
<gene>
    <name evidence="2" type="ORF">E2C01_045305</name>
</gene>
<evidence type="ECO:0000313" key="3">
    <source>
        <dbReference type="Proteomes" id="UP000324222"/>
    </source>
</evidence>
<accession>A0A5B7G1R1</accession>
<organism evidence="2 3">
    <name type="scientific">Portunus trituberculatus</name>
    <name type="common">Swimming crab</name>
    <name type="synonym">Neptunus trituberculatus</name>
    <dbReference type="NCBI Taxonomy" id="210409"/>
    <lineage>
        <taxon>Eukaryota</taxon>
        <taxon>Metazoa</taxon>
        <taxon>Ecdysozoa</taxon>
        <taxon>Arthropoda</taxon>
        <taxon>Crustacea</taxon>
        <taxon>Multicrustacea</taxon>
        <taxon>Malacostraca</taxon>
        <taxon>Eumalacostraca</taxon>
        <taxon>Eucarida</taxon>
        <taxon>Decapoda</taxon>
        <taxon>Pleocyemata</taxon>
        <taxon>Brachyura</taxon>
        <taxon>Eubrachyura</taxon>
        <taxon>Portunoidea</taxon>
        <taxon>Portunidae</taxon>
        <taxon>Portuninae</taxon>
        <taxon>Portunus</taxon>
    </lineage>
</organism>
<protein>
    <submittedName>
        <fullName evidence="2">Uncharacterized protein</fullName>
    </submittedName>
</protein>
<sequence length="271" mass="30190">MKSLRLASFRDVALKSSFLLAVASARRQRLNSQVTNLSPTSTFLFFGNSEEDRLLCPVRAVREYLCRTRDCCPRCSHLFEPQHIVHPHTISHWIRQVVRRTHVNISEEDMHLVWVKAHEVRAVATSALFRKIQSILAVLRAGTWRRMSTFASFYLRNITHQYLDTFSLGPLVSALRMLSLPRLRDSRYFSPYSSSTEWADEGKTSSSALSEADVEGPAAAGSARFTGLKKEDMEEGPAVEPSAVDVEGPAVAGSAGVTMTGTAYLTGLRNE</sequence>
<dbReference type="Proteomes" id="UP000324222">
    <property type="component" value="Unassembled WGS sequence"/>
</dbReference>